<gene>
    <name evidence="1" type="ORF">PR048_003340</name>
</gene>
<keyword evidence="2" id="KW-1185">Reference proteome</keyword>
<reference evidence="1 2" key="1">
    <citation type="submission" date="2023-02" db="EMBL/GenBank/DDBJ databases">
        <title>LHISI_Scaffold_Assembly.</title>
        <authorList>
            <person name="Stuart O.P."/>
            <person name="Cleave R."/>
            <person name="Magrath M.J.L."/>
            <person name="Mikheyev A.S."/>
        </authorList>
    </citation>
    <scope>NUCLEOTIDE SEQUENCE [LARGE SCALE GENOMIC DNA]</scope>
    <source>
        <strain evidence="1">Daus_M_001</strain>
        <tissue evidence="1">Leg muscle</tissue>
    </source>
</reference>
<protein>
    <recommendedName>
        <fullName evidence="3">TTF-type domain-containing protein</fullName>
    </recommendedName>
</protein>
<dbReference type="Proteomes" id="UP001159363">
    <property type="component" value="Chromosome 1"/>
</dbReference>
<evidence type="ECO:0008006" key="3">
    <source>
        <dbReference type="Google" id="ProtNLM"/>
    </source>
</evidence>
<accession>A0ABQ9IMN6</accession>
<comment type="caution">
    <text evidence="1">The sequence shown here is derived from an EMBL/GenBank/DDBJ whole genome shotgun (WGS) entry which is preliminary data.</text>
</comment>
<organism evidence="1 2">
    <name type="scientific">Dryococelus australis</name>
    <dbReference type="NCBI Taxonomy" id="614101"/>
    <lineage>
        <taxon>Eukaryota</taxon>
        <taxon>Metazoa</taxon>
        <taxon>Ecdysozoa</taxon>
        <taxon>Arthropoda</taxon>
        <taxon>Hexapoda</taxon>
        <taxon>Insecta</taxon>
        <taxon>Pterygota</taxon>
        <taxon>Neoptera</taxon>
        <taxon>Polyneoptera</taxon>
        <taxon>Phasmatodea</taxon>
        <taxon>Verophasmatodea</taxon>
        <taxon>Anareolatae</taxon>
        <taxon>Phasmatidae</taxon>
        <taxon>Eurycanthinae</taxon>
        <taxon>Dryococelus</taxon>
    </lineage>
</organism>
<name>A0ABQ9IMN6_9NEOP</name>
<dbReference type="EMBL" id="JARBHB010000001">
    <property type="protein sequence ID" value="KAJ8897980.1"/>
    <property type="molecule type" value="Genomic_DNA"/>
</dbReference>
<evidence type="ECO:0000313" key="2">
    <source>
        <dbReference type="Proteomes" id="UP001159363"/>
    </source>
</evidence>
<evidence type="ECO:0000313" key="1">
    <source>
        <dbReference type="EMBL" id="KAJ8897980.1"/>
    </source>
</evidence>
<sequence>MLLRRPCQQSETHRVKETNFPNHIVSKISWLSYSEKLSGAFCKFCVLFYPCDVGNGSHEAPSSLVSKPFNRWKDALKTRSKLMSVNYHKRKTKLMQNENRKIISAIVETILFCGRQEIYLYMAIGILDD</sequence>
<proteinExistence type="predicted"/>